<protein>
    <submittedName>
        <fullName evidence="1">DUF1822 family protein</fullName>
    </submittedName>
</protein>
<dbReference type="EMBL" id="JAQOSO010000087">
    <property type="protein sequence ID" value="MDJ1175740.1"/>
    <property type="molecule type" value="Genomic_DNA"/>
</dbReference>
<comment type="caution">
    <text evidence="1">The sequence shown here is derived from an EMBL/GenBank/DDBJ whole genome shotgun (WGS) entry which is preliminary data.</text>
</comment>
<proteinExistence type="predicted"/>
<dbReference type="Pfam" id="PF08852">
    <property type="entry name" value="DUF1822"/>
    <property type="match status" value="1"/>
</dbReference>
<evidence type="ECO:0000313" key="2">
    <source>
        <dbReference type="Proteomes" id="UP001235849"/>
    </source>
</evidence>
<organism evidence="1 2">
    <name type="scientific">Roseofilum capinflatum BLCC-M114</name>
    <dbReference type="NCBI Taxonomy" id="3022440"/>
    <lineage>
        <taxon>Bacteria</taxon>
        <taxon>Bacillati</taxon>
        <taxon>Cyanobacteriota</taxon>
        <taxon>Cyanophyceae</taxon>
        <taxon>Desertifilales</taxon>
        <taxon>Desertifilaceae</taxon>
        <taxon>Roseofilum</taxon>
        <taxon>Roseofilum capinflatum</taxon>
    </lineage>
</organism>
<keyword evidence="2" id="KW-1185">Reference proteome</keyword>
<dbReference type="RefSeq" id="WP_283768038.1">
    <property type="nucleotide sequence ID" value="NZ_JAQOSO010000087.1"/>
</dbReference>
<accession>A0ABT7B986</accession>
<dbReference type="InterPro" id="IPR014951">
    <property type="entry name" value="DUF1822"/>
</dbReference>
<name>A0ABT7B986_9CYAN</name>
<dbReference type="Proteomes" id="UP001235849">
    <property type="component" value="Unassembled WGS sequence"/>
</dbReference>
<sequence length="444" mass="49976">MTNSTLSPLEFSEDWVELSPTLESFGFAEADYKAAAPFADRWSDYTQALAILGLYGWLGDREPTLILDPDPLSVLNPLYSQHLNAIFHLTVNGFQVCILPTLSWSEDEIAVPRVGVELSEFTDQLYIVVSLDEDLEAIAIRGFLNFPELAALTAQITPSPDWNYYLNIDQFHTHPDDLLLTLHCLNPEAIKTPEKTLDHSALQPYQQSLQEHLPQVKHRPLWQILTWEESRALWLHPELLQWLDPKPEEQPETLNNHLGDLLNLLIQPAIDVTQWLQNEAKELQNSLHEGGWQLIPASAFRRHLPLSPATDLSTLLTQIYQETGVSVPSDAGRAYQDLNVGLGVRLYALTWCLSYEDSWTLLLILGSSSGQSLNSDLGWRISDQTGILVEEKMNLDSSSAYLFTQVIGTYDEKFVVTLFSSLGTAISLPPFSFPWGKVSLDHPC</sequence>
<reference evidence="1 2" key="1">
    <citation type="submission" date="2023-01" db="EMBL/GenBank/DDBJ databases">
        <title>Novel diversity within Roseofilum (Cyanobacteria; Desertifilaceae) from marine benthic mats with descriptions of four novel species.</title>
        <authorList>
            <person name="Wang Y."/>
            <person name="Berthold D.E."/>
            <person name="Hu J."/>
            <person name="Lefler F.W."/>
            <person name="Laughinghouse H.D. IV."/>
        </authorList>
    </citation>
    <scope>NUCLEOTIDE SEQUENCE [LARGE SCALE GENOMIC DNA]</scope>
    <source>
        <strain evidence="1 2">BLCC-M114</strain>
    </source>
</reference>
<gene>
    <name evidence="1" type="ORF">PMG25_16750</name>
</gene>
<evidence type="ECO:0000313" key="1">
    <source>
        <dbReference type="EMBL" id="MDJ1175740.1"/>
    </source>
</evidence>